<keyword evidence="8" id="KW-0812">Transmembrane</keyword>
<dbReference type="InterPro" id="IPR011990">
    <property type="entry name" value="TPR-like_helical_dom_sf"/>
</dbReference>
<protein>
    <submittedName>
        <fullName evidence="9">Tetratricopeptide repeat protein 19, mitochondrial</fullName>
    </submittedName>
</protein>
<evidence type="ECO:0000313" key="9">
    <source>
        <dbReference type="EMBL" id="OXA52268.1"/>
    </source>
</evidence>
<reference evidence="9 10" key="1">
    <citation type="submission" date="2015-12" db="EMBL/GenBank/DDBJ databases">
        <title>The genome of Folsomia candida.</title>
        <authorList>
            <person name="Faddeeva A."/>
            <person name="Derks M.F."/>
            <person name="Anvar Y."/>
            <person name="Smit S."/>
            <person name="Van Straalen N."/>
            <person name="Roelofs D."/>
        </authorList>
    </citation>
    <scope>NUCLEOTIDE SEQUENCE [LARGE SCALE GENOMIC DNA]</scope>
    <source>
        <strain evidence="9 10">VU population</strain>
        <tissue evidence="9">Whole body</tissue>
    </source>
</reference>
<dbReference type="GO" id="GO:0005743">
    <property type="term" value="C:mitochondrial inner membrane"/>
    <property type="evidence" value="ECO:0007669"/>
    <property type="project" value="TreeGrafter"/>
</dbReference>
<keyword evidence="8" id="KW-0472">Membrane</keyword>
<accession>A0A226E4R2</accession>
<evidence type="ECO:0000256" key="1">
    <source>
        <dbReference type="ARBA" id="ARBA00004173"/>
    </source>
</evidence>
<evidence type="ECO:0000256" key="7">
    <source>
        <dbReference type="SAM" id="MobiDB-lite"/>
    </source>
</evidence>
<dbReference type="PANTHER" id="PTHR13143:SF6">
    <property type="entry name" value="TETRATRICOPEPTIDE REPEAT PROTEIN 19, MITOCHONDRIAL"/>
    <property type="match status" value="1"/>
</dbReference>
<dbReference type="EMBL" id="LNIX01000007">
    <property type="protein sequence ID" value="OXA52268.1"/>
    <property type="molecule type" value="Genomic_DNA"/>
</dbReference>
<organism evidence="9 10">
    <name type="scientific">Folsomia candida</name>
    <name type="common">Springtail</name>
    <dbReference type="NCBI Taxonomy" id="158441"/>
    <lineage>
        <taxon>Eukaryota</taxon>
        <taxon>Metazoa</taxon>
        <taxon>Ecdysozoa</taxon>
        <taxon>Arthropoda</taxon>
        <taxon>Hexapoda</taxon>
        <taxon>Collembola</taxon>
        <taxon>Entomobryomorpha</taxon>
        <taxon>Isotomoidea</taxon>
        <taxon>Isotomidae</taxon>
        <taxon>Proisotominae</taxon>
        <taxon>Folsomia</taxon>
    </lineage>
</organism>
<dbReference type="GO" id="GO:0034551">
    <property type="term" value="P:mitochondrial respiratory chain complex III assembly"/>
    <property type="evidence" value="ECO:0007669"/>
    <property type="project" value="InterPro"/>
</dbReference>
<dbReference type="SUPFAM" id="SSF48452">
    <property type="entry name" value="TPR-like"/>
    <property type="match status" value="1"/>
</dbReference>
<keyword evidence="6" id="KW-0496">Mitochondrion</keyword>
<evidence type="ECO:0000313" key="10">
    <source>
        <dbReference type="Proteomes" id="UP000198287"/>
    </source>
</evidence>
<evidence type="ECO:0000256" key="2">
    <source>
        <dbReference type="ARBA" id="ARBA00008219"/>
    </source>
</evidence>
<comment type="subcellular location">
    <subcellularLocation>
        <location evidence="1">Mitochondrion</location>
    </subcellularLocation>
</comment>
<dbReference type="OMA" id="ANTYYEM"/>
<name>A0A226E4R2_FOLCA</name>
<comment type="similarity">
    <text evidence="2">Belongs to the TTC19 family.</text>
</comment>
<dbReference type="InterPro" id="IPR040395">
    <property type="entry name" value="TTC19"/>
</dbReference>
<dbReference type="PANTHER" id="PTHR13143">
    <property type="entry name" value="TETRATRICOPEPTIDE REPEAT PROTEIN 19"/>
    <property type="match status" value="1"/>
</dbReference>
<keyword evidence="5" id="KW-0809">Transit peptide</keyword>
<keyword evidence="8" id="KW-1133">Transmembrane helix</keyword>
<evidence type="ECO:0000256" key="6">
    <source>
        <dbReference type="ARBA" id="ARBA00023128"/>
    </source>
</evidence>
<keyword evidence="4" id="KW-0802">TPR repeat</keyword>
<dbReference type="AlphaFoldDB" id="A0A226E4R2"/>
<feature type="region of interest" description="Disordered" evidence="7">
    <location>
        <begin position="372"/>
        <end position="393"/>
    </location>
</feature>
<evidence type="ECO:0000256" key="3">
    <source>
        <dbReference type="ARBA" id="ARBA00022737"/>
    </source>
</evidence>
<dbReference type="Proteomes" id="UP000198287">
    <property type="component" value="Unassembled WGS sequence"/>
</dbReference>
<evidence type="ECO:0000256" key="8">
    <source>
        <dbReference type="SAM" id="Phobius"/>
    </source>
</evidence>
<dbReference type="STRING" id="158441.A0A226E4R2"/>
<dbReference type="Gene3D" id="1.25.40.10">
    <property type="entry name" value="Tetratricopeptide repeat domain"/>
    <property type="match status" value="1"/>
</dbReference>
<sequence>MSSSRVSGTMARLVRLTKQISRTHYVNYSSMPRPAISQNPVRSCNIKQTIIASSRKFQYFRGDDKNKGKGFGVAGIISGGFCLGILGFFEKKEELTPEDELLIKIKRSILAIQEGEVQKAERHLSDAWKMSTELEREDVKTQIMDIQANLALQIGELDKALRLFQLVTQRMVYHQNVEVTDNSVVEISIKLAQIFAMKGNKEESLTGFQYCVDTQREKIKQGVKDEDTLMLAAWALQSLAQAYMTEGTQENKIDRANIAIAAEYEHEALAYVSEAVGQDSHQAVVIASDLASILALQGNVDGALKQLEECEKIAAEKYQYLRAAIRVNTGSLYLQKGEYSEANRVCKEARMIAGMYKDLESVMRADECISKSRDEMSSDTYQQQQQQNRTSTS</sequence>
<feature type="transmembrane region" description="Helical" evidence="8">
    <location>
        <begin position="70"/>
        <end position="89"/>
    </location>
</feature>
<dbReference type="OrthoDB" id="5986190at2759"/>
<keyword evidence="10" id="KW-1185">Reference proteome</keyword>
<evidence type="ECO:0000256" key="4">
    <source>
        <dbReference type="ARBA" id="ARBA00022803"/>
    </source>
</evidence>
<keyword evidence="3" id="KW-0677">Repeat</keyword>
<proteinExistence type="inferred from homology"/>
<gene>
    <name evidence="9" type="ORF">Fcan01_13852</name>
</gene>
<comment type="caution">
    <text evidence="9">The sequence shown here is derived from an EMBL/GenBank/DDBJ whole genome shotgun (WGS) entry which is preliminary data.</text>
</comment>
<evidence type="ECO:0000256" key="5">
    <source>
        <dbReference type="ARBA" id="ARBA00022946"/>
    </source>
</evidence>